<proteinExistence type="predicted"/>
<accession>A0A2S5KIT2</accession>
<dbReference type="EMBL" id="PRLP01000143">
    <property type="protein sequence ID" value="PPC74662.1"/>
    <property type="molecule type" value="Genomic_DNA"/>
</dbReference>
<feature type="signal peptide" evidence="1">
    <location>
        <begin position="1"/>
        <end position="27"/>
    </location>
</feature>
<evidence type="ECO:0008006" key="4">
    <source>
        <dbReference type="Google" id="ProtNLM"/>
    </source>
</evidence>
<name>A0A2S5KIT2_9PROT</name>
<protein>
    <recommendedName>
        <fullName evidence="4">YjbH domain-containing protein</fullName>
    </recommendedName>
</protein>
<dbReference type="Proteomes" id="UP000238196">
    <property type="component" value="Unassembled WGS sequence"/>
</dbReference>
<dbReference type="Pfam" id="PF06082">
    <property type="entry name" value="YjbH"/>
    <property type="match status" value="1"/>
</dbReference>
<sequence>MRRQTRNLKLSLLTCACTTVMAQSALAYEETGPVTQGDFGGAGLMQTPTARMAPVGQLNFHYSHTSPYSRFNLFFQPFSWLEGGFRYMSISNVPYGPESLSGTQSYKDKAIDIKVRLWDEDRYIPAVAIGGRDISGTGLFSGEYVVASKRWSNLDFSLGLGWGYVGARGSLGNPLSLLSARFDERGAAKSGGGKFNFSNYFSGDTSLFGGVSYYIPNSPFILKAEYDGNDYQHEPRDNNQEQSSPINVGVVYQFNDNIDFQLGWERGNTAMLGFTYKANMAAPFNQTRTDPAPEPLTSPTATSDWQQVANDLHNNAGYDVSSIRTDSDQVTLVGEQTSYRESSKAKIRAARILANNTDSETSNITIVDTKNGLPLTKSTITRESIEAADSGDISTDELKSQMTLRDPGSLAGTEVYTGKLEHFRYNFWPGLTQNIGGPDAFYLYQVTANATATYTFTPGLDLSSTLSVGVIDNFDKFKYDAPSNLPRVRTYIREYMTNSNYGIQNLQLSYRKQLSDNWYGQAYGGLLETMYGGIGGEVLYRPIGKPWALGMDVNYVKQRDFDRGFGFRDYTTTTGHLTGYYNFADQDLLAKVSVGQYLAKDKGVTFDFSRYFDNGVSAGFWATFTNVSSEDFGEGSFDKGIYLVVPFDAFFTRSTVKYAPITWQPLTRDGGQRLQRTSQLYDVTRMRDQDIYLDGFSNAYK</sequence>
<evidence type="ECO:0000256" key="1">
    <source>
        <dbReference type="SAM" id="SignalP"/>
    </source>
</evidence>
<dbReference type="OrthoDB" id="19542at2"/>
<organism evidence="2 3">
    <name type="scientific">Proteobacteria bacterium 228</name>
    <dbReference type="NCBI Taxonomy" id="2083153"/>
    <lineage>
        <taxon>Bacteria</taxon>
        <taxon>Pseudomonadati</taxon>
        <taxon>Pseudomonadota</taxon>
    </lineage>
</organism>
<comment type="caution">
    <text evidence="2">The sequence shown here is derived from an EMBL/GenBank/DDBJ whole genome shotgun (WGS) entry which is preliminary data.</text>
</comment>
<dbReference type="InterPro" id="IPR010344">
    <property type="entry name" value="YbjH"/>
</dbReference>
<dbReference type="AlphaFoldDB" id="A0A2S5KIT2"/>
<keyword evidence="1" id="KW-0732">Signal</keyword>
<reference evidence="2 3" key="1">
    <citation type="submission" date="2018-02" db="EMBL/GenBank/DDBJ databases">
        <title>novel marine gammaproteobacteria from coastal saline agro ecosystem.</title>
        <authorList>
            <person name="Krishnan R."/>
            <person name="Ramesh Kumar N."/>
        </authorList>
    </citation>
    <scope>NUCLEOTIDE SEQUENCE [LARGE SCALE GENOMIC DNA]</scope>
    <source>
        <strain evidence="2 3">228</strain>
    </source>
</reference>
<evidence type="ECO:0000313" key="2">
    <source>
        <dbReference type="EMBL" id="PPC74662.1"/>
    </source>
</evidence>
<feature type="chain" id="PRO_5015443632" description="YjbH domain-containing protein" evidence="1">
    <location>
        <begin position="28"/>
        <end position="701"/>
    </location>
</feature>
<evidence type="ECO:0000313" key="3">
    <source>
        <dbReference type="Proteomes" id="UP000238196"/>
    </source>
</evidence>
<gene>
    <name evidence="2" type="ORF">C4K68_25450</name>
</gene>